<evidence type="ECO:0000256" key="2">
    <source>
        <dbReference type="ARBA" id="ARBA00022980"/>
    </source>
</evidence>
<dbReference type="InterPro" id="IPR045240">
    <property type="entry name" value="Ribosomal_uL4_euk/arch"/>
</dbReference>
<dbReference type="GO" id="GO:0003735">
    <property type="term" value="F:structural constituent of ribosome"/>
    <property type="evidence" value="ECO:0007669"/>
    <property type="project" value="InterPro"/>
</dbReference>
<keyword evidence="2" id="KW-0689">Ribosomal protein</keyword>
<dbReference type="Proteomes" id="UP001488838">
    <property type="component" value="Unassembled WGS sequence"/>
</dbReference>
<dbReference type="EMBL" id="JBBHLL010000051">
    <property type="protein sequence ID" value="KAK7823572.1"/>
    <property type="molecule type" value="Genomic_DNA"/>
</dbReference>
<keyword evidence="5" id="KW-1185">Reference proteome</keyword>
<evidence type="ECO:0000256" key="1">
    <source>
        <dbReference type="ARBA" id="ARBA00010528"/>
    </source>
</evidence>
<evidence type="ECO:0000313" key="4">
    <source>
        <dbReference type="EMBL" id="KAK7823572.1"/>
    </source>
</evidence>
<dbReference type="GO" id="GO:0006412">
    <property type="term" value="P:translation"/>
    <property type="evidence" value="ECO:0007669"/>
    <property type="project" value="InterPro"/>
</dbReference>
<dbReference type="GO" id="GO:0005840">
    <property type="term" value="C:ribosome"/>
    <property type="evidence" value="ECO:0007669"/>
    <property type="project" value="UniProtKB-KW"/>
</dbReference>
<dbReference type="GO" id="GO:1990904">
    <property type="term" value="C:ribonucleoprotein complex"/>
    <property type="evidence" value="ECO:0007669"/>
    <property type="project" value="UniProtKB-KW"/>
</dbReference>
<evidence type="ECO:0000313" key="5">
    <source>
        <dbReference type="Proteomes" id="UP001488838"/>
    </source>
</evidence>
<gene>
    <name evidence="4" type="ORF">U0070_004686</name>
</gene>
<dbReference type="Gene3D" id="3.40.1370.10">
    <property type="match status" value="1"/>
</dbReference>
<dbReference type="InterPro" id="IPR023574">
    <property type="entry name" value="Ribosomal_uL4_dom_sf"/>
</dbReference>
<dbReference type="PANTHER" id="PTHR19431">
    <property type="entry name" value="60S RIBOSOMAL PROTEIN L4"/>
    <property type="match status" value="1"/>
</dbReference>
<reference evidence="4 5" key="1">
    <citation type="journal article" date="2023" name="bioRxiv">
        <title>Conserved and derived expression patterns and positive selection on dental genes reveal complex evolutionary context of ever-growing rodent molars.</title>
        <authorList>
            <person name="Calamari Z.T."/>
            <person name="Song A."/>
            <person name="Cohen E."/>
            <person name="Akter M."/>
            <person name="Roy R.D."/>
            <person name="Hallikas O."/>
            <person name="Christensen M.M."/>
            <person name="Li P."/>
            <person name="Marangoni P."/>
            <person name="Jernvall J."/>
            <person name="Klein O.D."/>
        </authorList>
    </citation>
    <scope>NUCLEOTIDE SEQUENCE [LARGE SCALE GENOMIC DNA]</scope>
    <source>
        <strain evidence="4">V071</strain>
    </source>
</reference>
<comment type="similarity">
    <text evidence="1">Belongs to the universal ribosomal protein uL4 family.</text>
</comment>
<dbReference type="AlphaFoldDB" id="A0AAW0JAL7"/>
<name>A0AAW0JAL7_MYOGA</name>
<proteinExistence type="inferred from homology"/>
<evidence type="ECO:0000256" key="3">
    <source>
        <dbReference type="ARBA" id="ARBA00023274"/>
    </source>
</evidence>
<keyword evidence="3" id="KW-0687">Ribonucleoprotein</keyword>
<comment type="caution">
    <text evidence="4">The sequence shown here is derived from an EMBL/GenBank/DDBJ whole genome shotgun (WGS) entry which is preliminary data.</text>
</comment>
<sequence>MCLKPDIVNLVHTNLHQNIRQPYAIRPVLSLDILVEMGLQLQEFQMVGPTVLVRVSSEMCVMEALCFHQTKPITFGTTDHHFEEVLELPLVMEDKVEGYRKTKKVVLFLNDIHQTPAEEVTEETENCVEAALVHKGYTQGHHSSLSQKLQTRAKEVEVEETVAAAKLKQEEAEKGAADKRCADSKT</sequence>
<organism evidence="4 5">
    <name type="scientific">Myodes glareolus</name>
    <name type="common">Bank vole</name>
    <name type="synonym">Clethrionomys glareolus</name>
    <dbReference type="NCBI Taxonomy" id="447135"/>
    <lineage>
        <taxon>Eukaryota</taxon>
        <taxon>Metazoa</taxon>
        <taxon>Chordata</taxon>
        <taxon>Craniata</taxon>
        <taxon>Vertebrata</taxon>
        <taxon>Euteleostomi</taxon>
        <taxon>Mammalia</taxon>
        <taxon>Eutheria</taxon>
        <taxon>Euarchontoglires</taxon>
        <taxon>Glires</taxon>
        <taxon>Rodentia</taxon>
        <taxon>Myomorpha</taxon>
        <taxon>Muroidea</taxon>
        <taxon>Cricetidae</taxon>
        <taxon>Arvicolinae</taxon>
        <taxon>Myodes</taxon>
    </lineage>
</organism>
<accession>A0AAW0JAL7</accession>
<protein>
    <submittedName>
        <fullName evidence="4">Uncharacterized protein</fullName>
    </submittedName>
</protein>